<evidence type="ECO:0000313" key="1">
    <source>
        <dbReference type="EMBL" id="OHS96704.1"/>
    </source>
</evidence>
<protein>
    <submittedName>
        <fullName evidence="1">Uncharacterized protein</fullName>
    </submittedName>
</protein>
<dbReference type="SUPFAM" id="SSF48371">
    <property type="entry name" value="ARM repeat"/>
    <property type="match status" value="1"/>
</dbReference>
<dbReference type="VEuPathDB" id="TrichDB:TRFO_37113"/>
<evidence type="ECO:0000313" key="2">
    <source>
        <dbReference type="Proteomes" id="UP000179807"/>
    </source>
</evidence>
<name>A0A1J4JC40_9EUKA</name>
<dbReference type="Gene3D" id="1.25.10.10">
    <property type="entry name" value="Leucine-rich Repeat Variant"/>
    <property type="match status" value="2"/>
</dbReference>
<dbReference type="EMBL" id="MLAK01001159">
    <property type="protein sequence ID" value="OHS96704.1"/>
    <property type="molecule type" value="Genomic_DNA"/>
</dbReference>
<dbReference type="RefSeq" id="XP_068349841.1">
    <property type="nucleotide sequence ID" value="XM_068511234.1"/>
</dbReference>
<organism evidence="1 2">
    <name type="scientific">Tritrichomonas foetus</name>
    <dbReference type="NCBI Taxonomy" id="1144522"/>
    <lineage>
        <taxon>Eukaryota</taxon>
        <taxon>Metamonada</taxon>
        <taxon>Parabasalia</taxon>
        <taxon>Tritrichomonadida</taxon>
        <taxon>Tritrichomonadidae</taxon>
        <taxon>Tritrichomonas</taxon>
    </lineage>
</organism>
<reference evidence="1" key="1">
    <citation type="submission" date="2016-10" db="EMBL/GenBank/DDBJ databases">
        <authorList>
            <person name="Benchimol M."/>
            <person name="Almeida L.G."/>
            <person name="Vasconcelos A.T."/>
            <person name="Perreira-Neves A."/>
            <person name="Rosa I.A."/>
            <person name="Tasca T."/>
            <person name="Bogo M.R."/>
            <person name="de Souza W."/>
        </authorList>
    </citation>
    <scope>NUCLEOTIDE SEQUENCE [LARGE SCALE GENOMIC DNA]</scope>
    <source>
        <strain evidence="1">K</strain>
    </source>
</reference>
<sequence length="539" mass="61327">MMNENALDLVNSFDNFFKNTDRNDYFSERRTDRVVRTVVNQQNENELLNAMISANLSDENFTEIICQRLHSFYSKNSIVNYIAINDIIKHIITLILGGDQPSVRYGLKCFIAIFCQPTYPFDKFSHIAETMLVEVKELIRSSDQIIIQYTLHIMASISSSSKSLACLIAKHVDLHLLANISSNTDICEDARMKALCILGNLCFSITLTPPFVELICGIAAQILPSAQSEKLIQATLYCCAIIVKRSSVSQHPQFQKHKHLQQTIQKTSSCNPSSLPTSHFLNSSFCISPFNFESTLCKSESKLGGNNDTIIKTNINHNIIEGITTNNFWLSLFIQYNLFPHFNTILVNSHSAHSRLYILSLTKYLYQDPRNYDKIDMNSVFTLMNHQISAIQATAIKCVNHCIKFNPDMAQTFLENSLVSIMASVFSTGTRRGKIQMVKLIHTLFLILPNEMVEVILVNNFVSYFLDFLQIVSEESKKEILWILIEINRILNLKQNDSMKTLKPIIEECVSSDFLYELADDENSEISNLANVLFSEIDL</sequence>
<keyword evidence="2" id="KW-1185">Reference proteome</keyword>
<dbReference type="GeneID" id="94845938"/>
<accession>A0A1J4JC40</accession>
<proteinExistence type="predicted"/>
<dbReference type="InterPro" id="IPR016024">
    <property type="entry name" value="ARM-type_fold"/>
</dbReference>
<dbReference type="Proteomes" id="UP000179807">
    <property type="component" value="Unassembled WGS sequence"/>
</dbReference>
<gene>
    <name evidence="1" type="ORF">TRFO_37113</name>
</gene>
<dbReference type="InterPro" id="IPR011989">
    <property type="entry name" value="ARM-like"/>
</dbReference>
<dbReference type="AlphaFoldDB" id="A0A1J4JC40"/>
<comment type="caution">
    <text evidence="1">The sequence shown here is derived from an EMBL/GenBank/DDBJ whole genome shotgun (WGS) entry which is preliminary data.</text>
</comment>